<dbReference type="PROSITE" id="PS00018">
    <property type="entry name" value="EF_HAND_1"/>
    <property type="match status" value="1"/>
</dbReference>
<sequence>MGSTADFRDFKKLRKQKSHSDVLLAQVASQKMRLAPLRPEASAGQPHPVEEPQRVKLPAAGPSEAAEKAPEARRQESREVFKKSAAAVAVGKEGSNCDLPEPIKWRAGALMPSVDDCLDRFYNDLVPAEDVTRMRVMFSRFSNSNFEVSKEDLPEILSRLCFFLLSAEKCQQLAKEATSFEALDFNDFQDFYERYALYERNTIQARLKRWRPNPYSKQDADFHLQNLRSLLRPFGVVCTAPTMEDIREIAGLKNHSCDTAMAMVRFLAAYRSCEGFTVAELQRLTEAFQHCDSDVMNLGPEGRLIRSSELSTGLLLFGGLYCTDHLTALMGKMAKQLEEKTHGICFFEFVTHARQLRQMQLKEVSEHFNTLDTDKDGYIRGSDLQALCSNLGFSLVTPELRELQGNTGVTPEQRMSLDRVLDFVDYVRERNGFTVSEREEFLKPFAHFCDDSGELPTLQVKELLEWMGFKNRVEEVRKMVQQVDFNENGTMDRSEYLRLMRLQKEVKLSVYQRVYQQLQLGKAALTQRLLGKALQDAGLDVVQRLVEESFKKCQEDGDCSAGISWDTWVYAAEHTRKMIPVEKRKQATFSDAELEQLRCAFSVQSSHGYVSKGQLLWMLSDSGMPVNKASGRRELYLNLDRARRQALEAGVPAEEVGRPGSPHIRFFPVVHLARSFLKISDQKTYEREEAAMRAVRFSSVEVQELRSLFEREAHECEEEQDEAEDPGRRSLGSVIRHLGQEPRVAMNRVILMTARIGARIKISQKEELYFKIREICAQDPGDVQRGIDFPCFLQLMQWMVDSNFGDINSAAARAIS</sequence>
<dbReference type="GO" id="GO:0005509">
    <property type="term" value="F:calcium ion binding"/>
    <property type="evidence" value="ECO:0007669"/>
    <property type="project" value="InterPro"/>
</dbReference>
<evidence type="ECO:0000256" key="1">
    <source>
        <dbReference type="ARBA" id="ARBA00020786"/>
    </source>
</evidence>
<evidence type="ECO:0000259" key="7">
    <source>
        <dbReference type="PROSITE" id="PS50222"/>
    </source>
</evidence>
<keyword evidence="4" id="KW-0106">Calcium</keyword>
<evidence type="ECO:0000256" key="2">
    <source>
        <dbReference type="ARBA" id="ARBA00022723"/>
    </source>
</evidence>
<evidence type="ECO:0000256" key="3">
    <source>
        <dbReference type="ARBA" id="ARBA00022737"/>
    </source>
</evidence>
<dbReference type="SMART" id="SM00054">
    <property type="entry name" value="EFh"/>
    <property type="match status" value="2"/>
</dbReference>
<dbReference type="PANTHER" id="PTHR23048:SF0">
    <property type="entry name" value="CALMODULIN LIKE 3"/>
    <property type="match status" value="1"/>
</dbReference>
<proteinExistence type="predicted"/>
<comment type="caution">
    <text evidence="8">The sequence shown here is derived from an EMBL/GenBank/DDBJ whole genome shotgun (WGS) entry which is preliminary data.</text>
</comment>
<evidence type="ECO:0000256" key="5">
    <source>
        <dbReference type="ARBA" id="ARBA00022990"/>
    </source>
</evidence>
<dbReference type="InterPro" id="IPR002048">
    <property type="entry name" value="EF_hand_dom"/>
</dbReference>
<dbReference type="AlphaFoldDB" id="A0AA36MLX6"/>
<dbReference type="PROSITE" id="PS50222">
    <property type="entry name" value="EF_HAND_2"/>
    <property type="match status" value="2"/>
</dbReference>
<evidence type="ECO:0000256" key="6">
    <source>
        <dbReference type="SAM" id="MobiDB-lite"/>
    </source>
</evidence>
<feature type="region of interest" description="Disordered" evidence="6">
    <location>
        <begin position="1"/>
        <end position="22"/>
    </location>
</feature>
<protein>
    <recommendedName>
        <fullName evidence="1">Calmodulin</fullName>
    </recommendedName>
</protein>
<feature type="domain" description="EF-hand" evidence="7">
    <location>
        <begin position="359"/>
        <end position="394"/>
    </location>
</feature>
<keyword evidence="3" id="KW-0677">Repeat</keyword>
<dbReference type="EMBL" id="CAUJNA010000166">
    <property type="protein sequence ID" value="CAJ1372960.1"/>
    <property type="molecule type" value="Genomic_DNA"/>
</dbReference>
<name>A0AA36MLX6_9DINO</name>
<accession>A0AA36MLX6</accession>
<dbReference type="GO" id="GO:0016460">
    <property type="term" value="C:myosin II complex"/>
    <property type="evidence" value="ECO:0007669"/>
    <property type="project" value="TreeGrafter"/>
</dbReference>
<dbReference type="Gene3D" id="1.10.238.10">
    <property type="entry name" value="EF-hand"/>
    <property type="match status" value="2"/>
</dbReference>
<dbReference type="Proteomes" id="UP001178507">
    <property type="component" value="Unassembled WGS sequence"/>
</dbReference>
<feature type="compositionally biased region" description="Basic and acidic residues" evidence="6">
    <location>
        <begin position="65"/>
        <end position="78"/>
    </location>
</feature>
<feature type="compositionally biased region" description="Basic and acidic residues" evidence="6">
    <location>
        <begin position="1"/>
        <end position="10"/>
    </location>
</feature>
<dbReference type="InterPro" id="IPR018247">
    <property type="entry name" value="EF_Hand_1_Ca_BS"/>
</dbReference>
<dbReference type="SUPFAM" id="SSF47473">
    <property type="entry name" value="EF-hand"/>
    <property type="match status" value="1"/>
</dbReference>
<dbReference type="InterPro" id="IPR011992">
    <property type="entry name" value="EF-hand-dom_pair"/>
</dbReference>
<reference evidence="8" key="1">
    <citation type="submission" date="2023-08" db="EMBL/GenBank/DDBJ databases">
        <authorList>
            <person name="Chen Y."/>
            <person name="Shah S."/>
            <person name="Dougan E. K."/>
            <person name="Thang M."/>
            <person name="Chan C."/>
        </authorList>
    </citation>
    <scope>NUCLEOTIDE SEQUENCE</scope>
</reference>
<evidence type="ECO:0000313" key="9">
    <source>
        <dbReference type="Proteomes" id="UP001178507"/>
    </source>
</evidence>
<dbReference type="PANTHER" id="PTHR23048">
    <property type="entry name" value="MYOSIN LIGHT CHAIN 1, 3"/>
    <property type="match status" value="1"/>
</dbReference>
<keyword evidence="9" id="KW-1185">Reference proteome</keyword>
<feature type="domain" description="EF-hand" evidence="7">
    <location>
        <begin position="471"/>
        <end position="506"/>
    </location>
</feature>
<gene>
    <name evidence="8" type="ORF">EVOR1521_LOCUS2922</name>
</gene>
<evidence type="ECO:0000256" key="4">
    <source>
        <dbReference type="ARBA" id="ARBA00022837"/>
    </source>
</evidence>
<feature type="region of interest" description="Disordered" evidence="6">
    <location>
        <begin position="34"/>
        <end position="78"/>
    </location>
</feature>
<evidence type="ECO:0000313" key="8">
    <source>
        <dbReference type="EMBL" id="CAJ1372960.1"/>
    </source>
</evidence>
<keyword evidence="2" id="KW-0479">Metal-binding</keyword>
<keyword evidence="5" id="KW-0007">Acetylation</keyword>
<dbReference type="InterPro" id="IPR050230">
    <property type="entry name" value="CALM/Myosin/TropC-like"/>
</dbReference>
<organism evidence="8 9">
    <name type="scientific">Effrenium voratum</name>
    <dbReference type="NCBI Taxonomy" id="2562239"/>
    <lineage>
        <taxon>Eukaryota</taxon>
        <taxon>Sar</taxon>
        <taxon>Alveolata</taxon>
        <taxon>Dinophyceae</taxon>
        <taxon>Suessiales</taxon>
        <taxon>Symbiodiniaceae</taxon>
        <taxon>Effrenium</taxon>
    </lineage>
</organism>